<keyword evidence="5" id="KW-0539">Nucleus</keyword>
<evidence type="ECO:0000256" key="7">
    <source>
        <dbReference type="SAM" id="MobiDB-lite"/>
    </source>
</evidence>
<dbReference type="InterPro" id="IPR007900">
    <property type="entry name" value="TAF4_C"/>
</dbReference>
<gene>
    <name evidence="9" type="ORF">V9T40_011424</name>
</gene>
<dbReference type="SMART" id="SM00549">
    <property type="entry name" value="TAFH"/>
    <property type="match status" value="1"/>
</dbReference>
<keyword evidence="6" id="KW-0175">Coiled coil</keyword>
<dbReference type="PROSITE" id="PS51119">
    <property type="entry name" value="TAFH"/>
    <property type="match status" value="1"/>
</dbReference>
<accession>A0AAN9T9C7</accession>
<dbReference type="PANTHER" id="PTHR15138:SF14">
    <property type="entry name" value="TRANSCRIPTION INITIATION FACTOR TFIID SUBUNIT 4"/>
    <property type="match status" value="1"/>
</dbReference>
<dbReference type="GO" id="GO:0016251">
    <property type="term" value="F:RNA polymerase II general transcription initiation factor activity"/>
    <property type="evidence" value="ECO:0007669"/>
    <property type="project" value="TreeGrafter"/>
</dbReference>
<sequence length="991" mass="104678">MASSATFLEEALSTDVDESAVSAIVGSLENQLGTPSSIVPCQPVPSTTANPNLLHTGVSNGSSSTVQKNGTVNGQSETMSLILNSEPSKGITSSSHQIGNITSTLSNSTVQGVVSSSGFVNQIQPIGIIQTSNANLGKTQDGLKTVFATGVANASTVSSSRLTYPTSNVSLPNGNYNVTLPMNNVLNVTNSNVQGMVSQTFSQTGTNYHKITPIADQSKSTTAVSPVIIKSSVCNNVQSTSVSSPITTAVSMAGSPLNTAVTLAKSTASGAQAIVGNSPILSNVQFLNIRATAPNQQGNKNVGPRFVIPQAVVGGRPGQPGIALPGKTFVLKTENGSYQIVQLCPSPATNSGVGQNNAVAAIRLAVPAQGCVTVSSTAATPAVQTVSASSQLSAASAAQRVNDNTKEKCRRFLTNLLELSSREPKAVERNVRTLIQELIDSKVEPEEFCDRLERLLNASPQPCLIGFLKKSLPLLRAAMVAKETSIEGIRPPPAPSQSPAAVVLAPSAVVQAQLQNRQVRPVQISSMQQVHVVPQAGLPQVTRPQQPISRLITPVRLQTATNSGVQTTGSVSGMKLVTTPSIPTVATTVRIQSPLPTSPAIVADASNTSTVVSTVHVVPSSSNMTTTTPALRLSTPVRQNTVKTLPVKMSATSSPSVRTASAGSNASKVSAASNAGGSATKNSSFASKSPMLAGITKQQSAASQSKSSAKERERKSTVANAGAASATTLVTALAGGYVGEDDVNDVAAMAGVNLAEETQRILGPSEFVGTQIRSCKDETFLHTHPLTMRIMEIVKKHGLDEPNPDVVALVSHAAQERLKNILEKLNVIAEHRVDFNKADKKYEISHDIRGQLRCLEELDKVERKRHDEMERELLLRAAKSRSKSEDPEQVKLKAKAKELQRAEMEELRQREANLTALQAIGPRKKIKLETTDGQSGFNFSSGNSNSSTGANRLSIASRPRTKRVTIRDFLYVMEKEKHINRSSILYKSYLK</sequence>
<feature type="compositionally biased region" description="Low complexity" evidence="7">
    <location>
        <begin position="935"/>
        <end position="947"/>
    </location>
</feature>
<keyword evidence="3" id="KW-0805">Transcription regulation</keyword>
<feature type="region of interest" description="Disordered" evidence="7">
    <location>
        <begin position="932"/>
        <end position="956"/>
    </location>
</feature>
<evidence type="ECO:0000313" key="9">
    <source>
        <dbReference type="EMBL" id="KAK7574233.1"/>
    </source>
</evidence>
<dbReference type="CDD" id="cd08045">
    <property type="entry name" value="HFD_TAF4"/>
    <property type="match status" value="1"/>
</dbReference>
<dbReference type="SUPFAM" id="SSF47113">
    <property type="entry name" value="Histone-fold"/>
    <property type="match status" value="1"/>
</dbReference>
<dbReference type="AlphaFoldDB" id="A0AAN9T9C7"/>
<name>A0AAN9T9C7_9HEMI</name>
<keyword evidence="10" id="KW-1185">Reference proteome</keyword>
<proteinExistence type="inferred from homology"/>
<evidence type="ECO:0000256" key="2">
    <source>
        <dbReference type="ARBA" id="ARBA00006178"/>
    </source>
</evidence>
<feature type="compositionally biased region" description="Polar residues" evidence="7">
    <location>
        <begin position="650"/>
        <end position="659"/>
    </location>
</feature>
<dbReference type="InterPro" id="IPR003894">
    <property type="entry name" value="TAFH_NHR1"/>
</dbReference>
<comment type="caution">
    <text evidence="9">The sequence shown here is derived from an EMBL/GenBank/DDBJ whole genome shotgun (WGS) entry which is preliminary data.</text>
</comment>
<dbReference type="FunFam" id="1.20.120.1110:FF:000004">
    <property type="entry name" value="TBP-associated factor 4, isoform F"/>
    <property type="match status" value="1"/>
</dbReference>
<dbReference type="SUPFAM" id="SSF158553">
    <property type="entry name" value="TAFH domain-like"/>
    <property type="match status" value="1"/>
</dbReference>
<dbReference type="Gene3D" id="1.10.20.10">
    <property type="entry name" value="Histone, subunit A"/>
    <property type="match status" value="1"/>
</dbReference>
<evidence type="ECO:0000259" key="8">
    <source>
        <dbReference type="PROSITE" id="PS51119"/>
    </source>
</evidence>
<dbReference type="EMBL" id="JBBCAQ010000037">
    <property type="protein sequence ID" value="KAK7574233.1"/>
    <property type="molecule type" value="Genomic_DNA"/>
</dbReference>
<feature type="domain" description="TAFH" evidence="8">
    <location>
        <begin position="402"/>
        <end position="498"/>
    </location>
</feature>
<feature type="region of interest" description="Disordered" evidence="7">
    <location>
        <begin position="635"/>
        <end position="721"/>
    </location>
</feature>
<comment type="similarity">
    <text evidence="2">Belongs to the TAF4 family.</text>
</comment>
<dbReference type="GO" id="GO:0006367">
    <property type="term" value="P:transcription initiation at RNA polymerase II promoter"/>
    <property type="evidence" value="ECO:0007669"/>
    <property type="project" value="TreeGrafter"/>
</dbReference>
<feature type="compositionally biased region" description="Low complexity" evidence="7">
    <location>
        <begin position="697"/>
        <end position="707"/>
    </location>
</feature>
<feature type="coiled-coil region" evidence="6">
    <location>
        <begin position="890"/>
        <end position="917"/>
    </location>
</feature>
<dbReference type="Proteomes" id="UP001367676">
    <property type="component" value="Unassembled WGS sequence"/>
</dbReference>
<dbReference type="Pfam" id="PF07531">
    <property type="entry name" value="TAFH"/>
    <property type="match status" value="1"/>
</dbReference>
<dbReference type="FunFam" id="1.10.20.10:FF:000015">
    <property type="entry name" value="Transcription initiation factor TFIID subunit 4B"/>
    <property type="match status" value="1"/>
</dbReference>
<dbReference type="GO" id="GO:0003677">
    <property type="term" value="F:DNA binding"/>
    <property type="evidence" value="ECO:0007669"/>
    <property type="project" value="TreeGrafter"/>
</dbReference>
<protein>
    <recommendedName>
        <fullName evidence="8">TAFH domain-containing protein</fullName>
    </recommendedName>
</protein>
<dbReference type="PANTHER" id="PTHR15138">
    <property type="entry name" value="TRANSCRIPTION INITIATION FACTOR TFIID SUBUNIT 4"/>
    <property type="match status" value="1"/>
</dbReference>
<evidence type="ECO:0000256" key="4">
    <source>
        <dbReference type="ARBA" id="ARBA00023163"/>
    </source>
</evidence>
<dbReference type="InterPro" id="IPR037249">
    <property type="entry name" value="TAFH/NHR1_dom_sf"/>
</dbReference>
<dbReference type="Gene3D" id="1.20.120.1110">
    <property type="entry name" value="TAFH/NHR1 domain"/>
    <property type="match status" value="1"/>
</dbReference>
<reference evidence="9 10" key="1">
    <citation type="submission" date="2024-03" db="EMBL/GenBank/DDBJ databases">
        <title>Adaptation during the transition from Ophiocordyceps entomopathogen to insect associate is accompanied by gene loss and intensified selection.</title>
        <authorList>
            <person name="Ward C.M."/>
            <person name="Onetto C.A."/>
            <person name="Borneman A.R."/>
        </authorList>
    </citation>
    <scope>NUCLEOTIDE SEQUENCE [LARGE SCALE GENOMIC DNA]</scope>
    <source>
        <strain evidence="9">AWRI1</strain>
        <tissue evidence="9">Single Adult Female</tissue>
    </source>
</reference>
<evidence type="ECO:0000313" key="10">
    <source>
        <dbReference type="Proteomes" id="UP001367676"/>
    </source>
</evidence>
<dbReference type="InterPro" id="IPR045144">
    <property type="entry name" value="TAF4"/>
</dbReference>
<dbReference type="Pfam" id="PF05236">
    <property type="entry name" value="TAF4"/>
    <property type="match status" value="1"/>
</dbReference>
<organism evidence="9 10">
    <name type="scientific">Parthenolecanium corni</name>
    <dbReference type="NCBI Taxonomy" id="536013"/>
    <lineage>
        <taxon>Eukaryota</taxon>
        <taxon>Metazoa</taxon>
        <taxon>Ecdysozoa</taxon>
        <taxon>Arthropoda</taxon>
        <taxon>Hexapoda</taxon>
        <taxon>Insecta</taxon>
        <taxon>Pterygota</taxon>
        <taxon>Neoptera</taxon>
        <taxon>Paraneoptera</taxon>
        <taxon>Hemiptera</taxon>
        <taxon>Sternorrhyncha</taxon>
        <taxon>Coccoidea</taxon>
        <taxon>Coccidae</taxon>
        <taxon>Parthenolecanium</taxon>
    </lineage>
</organism>
<evidence type="ECO:0000256" key="5">
    <source>
        <dbReference type="ARBA" id="ARBA00023242"/>
    </source>
</evidence>
<evidence type="ECO:0000256" key="1">
    <source>
        <dbReference type="ARBA" id="ARBA00004123"/>
    </source>
</evidence>
<evidence type="ECO:0000256" key="6">
    <source>
        <dbReference type="SAM" id="Coils"/>
    </source>
</evidence>
<evidence type="ECO:0000256" key="3">
    <source>
        <dbReference type="ARBA" id="ARBA00023015"/>
    </source>
</evidence>
<feature type="compositionally biased region" description="Low complexity" evidence="7">
    <location>
        <begin position="660"/>
        <end position="684"/>
    </location>
</feature>
<dbReference type="GO" id="GO:0005669">
    <property type="term" value="C:transcription factor TFIID complex"/>
    <property type="evidence" value="ECO:0007669"/>
    <property type="project" value="InterPro"/>
</dbReference>
<dbReference type="GO" id="GO:0046982">
    <property type="term" value="F:protein heterodimerization activity"/>
    <property type="evidence" value="ECO:0007669"/>
    <property type="project" value="InterPro"/>
</dbReference>
<comment type="subcellular location">
    <subcellularLocation>
        <location evidence="1">Nucleus</location>
    </subcellularLocation>
</comment>
<keyword evidence="4" id="KW-0804">Transcription</keyword>
<dbReference type="InterPro" id="IPR009072">
    <property type="entry name" value="Histone-fold"/>
</dbReference>